<evidence type="ECO:0000313" key="3">
    <source>
        <dbReference type="Proteomes" id="UP000225433"/>
    </source>
</evidence>
<reference evidence="2 3" key="1">
    <citation type="journal article" date="2017" name="Nat. Microbiol.">
        <title>Natural product diversity associated with the nematode symbionts Photorhabdus and Xenorhabdus.</title>
        <authorList>
            <person name="Tobias N.J."/>
            <person name="Wolff H."/>
            <person name="Djahanschiri B."/>
            <person name="Grundmann F."/>
            <person name="Kronenwerth M."/>
            <person name="Shi Y.M."/>
            <person name="Simonyi S."/>
            <person name="Grun P."/>
            <person name="Shapiro-Ilan D."/>
            <person name="Pidot S.J."/>
            <person name="Stinear T.P."/>
            <person name="Ebersberger I."/>
            <person name="Bode H.B."/>
        </authorList>
    </citation>
    <scope>NUCLEOTIDE SEQUENCE [LARGE SCALE GENOMIC DNA]</scope>
    <source>
        <strain evidence="2 3">DSM 17903</strain>
    </source>
</reference>
<evidence type="ECO:0000313" key="2">
    <source>
        <dbReference type="EMBL" id="PHM58212.1"/>
    </source>
</evidence>
<proteinExistence type="predicted"/>
<feature type="region of interest" description="Disordered" evidence="1">
    <location>
        <begin position="1"/>
        <end position="38"/>
    </location>
</feature>
<comment type="caution">
    <text evidence="2">The sequence shown here is derived from an EMBL/GenBank/DDBJ whole genome shotgun (WGS) entry which is preliminary data.</text>
</comment>
<dbReference type="Proteomes" id="UP000225433">
    <property type="component" value="Unassembled WGS sequence"/>
</dbReference>
<protein>
    <submittedName>
        <fullName evidence="2">Urea carboxylase</fullName>
    </submittedName>
</protein>
<accession>A0A2G0QG65</accession>
<gene>
    <name evidence="2" type="ORF">Xhom_01225</name>
</gene>
<dbReference type="AlphaFoldDB" id="A0A2G0QG65"/>
<dbReference type="EMBL" id="NJAI01000001">
    <property type="protein sequence ID" value="PHM58212.1"/>
    <property type="molecule type" value="Genomic_DNA"/>
</dbReference>
<name>A0A2G0QG65_XENHO</name>
<evidence type="ECO:0000256" key="1">
    <source>
        <dbReference type="SAM" id="MobiDB-lite"/>
    </source>
</evidence>
<organism evidence="2 3">
    <name type="scientific">Xenorhabdus hominickii</name>
    <dbReference type="NCBI Taxonomy" id="351679"/>
    <lineage>
        <taxon>Bacteria</taxon>
        <taxon>Pseudomonadati</taxon>
        <taxon>Pseudomonadota</taxon>
        <taxon>Gammaproteobacteria</taxon>
        <taxon>Enterobacterales</taxon>
        <taxon>Morganellaceae</taxon>
        <taxon>Xenorhabdus</taxon>
    </lineage>
</organism>
<sequence>MHHNQDGITRINCQQGRAVSPGDTLLWLEAGDDKPETS</sequence>